<comment type="catalytic activity">
    <reaction evidence="4">
        <text>(E)-4-coumaroyl-AMP + CoA = (E)-4-coumaroyl-CoA + AMP + H(+)</text>
        <dbReference type="Rhea" id="RHEA:72423"/>
        <dbReference type="ChEBI" id="CHEBI:15378"/>
        <dbReference type="ChEBI" id="CHEBI:57287"/>
        <dbReference type="ChEBI" id="CHEBI:85008"/>
        <dbReference type="ChEBI" id="CHEBI:192348"/>
        <dbReference type="ChEBI" id="CHEBI:456215"/>
    </reaction>
    <physiologicalReaction direction="left-to-right" evidence="4">
        <dbReference type="Rhea" id="RHEA:72424"/>
    </physiologicalReaction>
</comment>
<gene>
    <name evidence="8" type="primary">gb15782</name>
    <name evidence="8" type="ORF">PR202_gb15782</name>
</gene>
<evidence type="ECO:0000313" key="8">
    <source>
        <dbReference type="EMBL" id="GJN27736.1"/>
    </source>
</evidence>
<evidence type="ECO:0000256" key="2">
    <source>
        <dbReference type="ARBA" id="ARBA00006432"/>
    </source>
</evidence>
<evidence type="ECO:0000256" key="1">
    <source>
        <dbReference type="ARBA" id="ARBA00001946"/>
    </source>
</evidence>
<dbReference type="AlphaFoldDB" id="A0AAV5F0E5"/>
<comment type="catalytic activity">
    <reaction evidence="5">
        <text>(E)-4-coumarate + ATP + CoA = (E)-4-coumaroyl-CoA + AMP + diphosphate</text>
        <dbReference type="Rhea" id="RHEA:19641"/>
        <dbReference type="ChEBI" id="CHEBI:12876"/>
        <dbReference type="ChEBI" id="CHEBI:30616"/>
        <dbReference type="ChEBI" id="CHEBI:33019"/>
        <dbReference type="ChEBI" id="CHEBI:57287"/>
        <dbReference type="ChEBI" id="CHEBI:85008"/>
        <dbReference type="ChEBI" id="CHEBI:456215"/>
        <dbReference type="EC" id="6.2.1.12"/>
    </reaction>
    <physiologicalReaction direction="left-to-right" evidence="5">
        <dbReference type="Rhea" id="RHEA:19642"/>
    </physiologicalReaction>
</comment>
<dbReference type="Gene3D" id="3.40.50.12780">
    <property type="entry name" value="N-terminal domain of ligase-like"/>
    <property type="match status" value="1"/>
</dbReference>
<dbReference type="GO" id="GO:0106290">
    <property type="term" value="F:trans-cinnamate-CoA ligase activity"/>
    <property type="evidence" value="ECO:0007669"/>
    <property type="project" value="UniProtKB-ARBA"/>
</dbReference>
<proteinExistence type="inferred from homology"/>
<name>A0AAV5F0E5_ELECO</name>
<dbReference type="InterPro" id="IPR045851">
    <property type="entry name" value="AMP-bd_C_sf"/>
</dbReference>
<dbReference type="InterPro" id="IPR042099">
    <property type="entry name" value="ANL_N_sf"/>
</dbReference>
<comment type="similarity">
    <text evidence="2">Belongs to the ATP-dependent AMP-binding enzyme family.</text>
</comment>
<dbReference type="Proteomes" id="UP001054889">
    <property type="component" value="Unassembled WGS sequence"/>
</dbReference>
<reference evidence="8" key="2">
    <citation type="submission" date="2021-12" db="EMBL/GenBank/DDBJ databases">
        <title>Resequencing data analysis of finger millet.</title>
        <authorList>
            <person name="Hatakeyama M."/>
            <person name="Aluri S."/>
            <person name="Balachadran M.T."/>
            <person name="Sivarajan S.R."/>
            <person name="Poveda L."/>
            <person name="Shimizu-Inatsugi R."/>
            <person name="Schlapbach R."/>
            <person name="Sreeman S.M."/>
            <person name="Shimizu K.K."/>
        </authorList>
    </citation>
    <scope>NUCLEOTIDE SEQUENCE</scope>
</reference>
<dbReference type="GO" id="GO:0009698">
    <property type="term" value="P:phenylpropanoid metabolic process"/>
    <property type="evidence" value="ECO:0007669"/>
    <property type="project" value="UniProtKB-ARBA"/>
</dbReference>
<evidence type="ECO:0000256" key="5">
    <source>
        <dbReference type="ARBA" id="ARBA00034252"/>
    </source>
</evidence>
<dbReference type="Gene3D" id="3.30.300.30">
    <property type="match status" value="2"/>
</dbReference>
<evidence type="ECO:0000256" key="4">
    <source>
        <dbReference type="ARBA" id="ARBA00034223"/>
    </source>
</evidence>
<evidence type="ECO:0008006" key="10">
    <source>
        <dbReference type="Google" id="ProtNLM"/>
    </source>
</evidence>
<comment type="catalytic activity">
    <reaction evidence="3">
        <text>(E)-4-coumarate + ATP + H(+) = (E)-4-coumaroyl-AMP + diphosphate</text>
        <dbReference type="Rhea" id="RHEA:72419"/>
        <dbReference type="ChEBI" id="CHEBI:12876"/>
        <dbReference type="ChEBI" id="CHEBI:15378"/>
        <dbReference type="ChEBI" id="CHEBI:30616"/>
        <dbReference type="ChEBI" id="CHEBI:33019"/>
        <dbReference type="ChEBI" id="CHEBI:192348"/>
    </reaction>
    <physiologicalReaction direction="left-to-right" evidence="3">
        <dbReference type="Rhea" id="RHEA:72420"/>
    </physiologicalReaction>
</comment>
<comment type="cofactor">
    <cofactor evidence="1">
        <name>Mg(2+)</name>
        <dbReference type="ChEBI" id="CHEBI:18420"/>
    </cofactor>
</comment>
<dbReference type="Pfam" id="PF16177">
    <property type="entry name" value="ACAS_N"/>
    <property type="match status" value="1"/>
</dbReference>
<dbReference type="InterPro" id="IPR032387">
    <property type="entry name" value="ACAS_N"/>
</dbReference>
<evidence type="ECO:0000259" key="6">
    <source>
        <dbReference type="Pfam" id="PF00501"/>
    </source>
</evidence>
<keyword evidence="9" id="KW-1185">Reference proteome</keyword>
<evidence type="ECO:0000313" key="9">
    <source>
        <dbReference type="Proteomes" id="UP001054889"/>
    </source>
</evidence>
<dbReference type="GO" id="GO:0006085">
    <property type="term" value="P:acetyl-CoA biosynthetic process"/>
    <property type="evidence" value="ECO:0007669"/>
    <property type="project" value="TreeGrafter"/>
</dbReference>
<dbReference type="Pfam" id="PF00501">
    <property type="entry name" value="AMP-binding"/>
    <property type="match status" value="1"/>
</dbReference>
<comment type="caution">
    <text evidence="8">The sequence shown here is derived from an EMBL/GenBank/DDBJ whole genome shotgun (WGS) entry which is preliminary data.</text>
</comment>
<dbReference type="PANTHER" id="PTHR24095">
    <property type="entry name" value="ACETYL-COENZYME A SYNTHETASE"/>
    <property type="match status" value="1"/>
</dbReference>
<dbReference type="PANTHER" id="PTHR24095:SF217">
    <property type="entry name" value="ACETYL-COENZYME A SYNTHETASE"/>
    <property type="match status" value="1"/>
</dbReference>
<dbReference type="SUPFAM" id="SSF56801">
    <property type="entry name" value="Acetyl-CoA synthetase-like"/>
    <property type="match status" value="1"/>
</dbReference>
<dbReference type="EMBL" id="BQKI01000079">
    <property type="protein sequence ID" value="GJN27736.1"/>
    <property type="molecule type" value="Genomic_DNA"/>
</dbReference>
<feature type="domain" description="AMP-dependent synthetase/ligase" evidence="6">
    <location>
        <begin position="84"/>
        <end position="386"/>
    </location>
</feature>
<protein>
    <recommendedName>
        <fullName evidence="10">Acetate--CoA ligase</fullName>
    </recommendedName>
</protein>
<dbReference type="GO" id="GO:0016207">
    <property type="term" value="F:4-coumarate-CoA ligase activity"/>
    <property type="evidence" value="ECO:0007669"/>
    <property type="project" value="UniProtKB-EC"/>
</dbReference>
<feature type="domain" description="Acetyl-coenzyme A synthetase N-terminal" evidence="7">
    <location>
        <begin position="16"/>
        <end position="77"/>
    </location>
</feature>
<sequence>MLTNLDAAFAMNGDQYREMYQRSIDDPAGFWSEIAETFYWKQKWNPDEVWSENLDVTKGPIKIEWFKGGMTNICYNAVDRNVEAGNGDKVAMYWEGNEPGQDGKLTYSELLDKLSNYLKSVGVGKGDAVVIYLPMLMELPIAMLACARIGAVHSVVFAGFSAEALAQRIADCKPKVVITCNAVKRGAKLIPLKDIVDASLVESATNGVDVGICLTYENQSAVKKEDTQWKIGRDVWWQDVVPNFPTKCVVEWVDAEDPLFLLYTSGSTGKPKGVLHTTGGYMVYTATTFKHAFDYKPTDIFWCTADCGWITGHSYVTYGPLLNGATVLVFEGAPNYPDPGRSWDIVDKYGVTIFYTAPTLIRSLMRDGTEVIHDAPYQTLGGRLKLVDSWDKDGYHWLTGRVDDVINVSGHRIGTAEVESALVSHPKCAEAAVVGIDHEIGAFAAPEKIHWAPGLPKTRSGKIMRRILRKIASRQVDEVGDTSTLADPGVVDQLIALSDS</sequence>
<dbReference type="InterPro" id="IPR000873">
    <property type="entry name" value="AMP-dep_synth/lig_dom"/>
</dbReference>
<reference evidence="8" key="1">
    <citation type="journal article" date="2018" name="DNA Res.">
        <title>Multiple hybrid de novo genome assembly of finger millet, an orphan allotetraploid crop.</title>
        <authorList>
            <person name="Hatakeyama M."/>
            <person name="Aluri S."/>
            <person name="Balachadran M.T."/>
            <person name="Sivarajan S.R."/>
            <person name="Patrignani A."/>
            <person name="Gruter S."/>
            <person name="Poveda L."/>
            <person name="Shimizu-Inatsugi R."/>
            <person name="Baeten J."/>
            <person name="Francoijs K.J."/>
            <person name="Nataraja K.N."/>
            <person name="Reddy Y.A.N."/>
            <person name="Phadnis S."/>
            <person name="Ravikumar R.L."/>
            <person name="Schlapbach R."/>
            <person name="Sreeman S.M."/>
            <person name="Shimizu K.K."/>
        </authorList>
    </citation>
    <scope>NUCLEOTIDE SEQUENCE</scope>
</reference>
<organism evidence="8 9">
    <name type="scientific">Eleusine coracana subsp. coracana</name>
    <dbReference type="NCBI Taxonomy" id="191504"/>
    <lineage>
        <taxon>Eukaryota</taxon>
        <taxon>Viridiplantae</taxon>
        <taxon>Streptophyta</taxon>
        <taxon>Embryophyta</taxon>
        <taxon>Tracheophyta</taxon>
        <taxon>Spermatophyta</taxon>
        <taxon>Magnoliopsida</taxon>
        <taxon>Liliopsida</taxon>
        <taxon>Poales</taxon>
        <taxon>Poaceae</taxon>
        <taxon>PACMAD clade</taxon>
        <taxon>Chloridoideae</taxon>
        <taxon>Cynodonteae</taxon>
        <taxon>Eleusininae</taxon>
        <taxon>Eleusine</taxon>
    </lineage>
</organism>
<dbReference type="InterPro" id="IPR020845">
    <property type="entry name" value="AMP-binding_CS"/>
</dbReference>
<dbReference type="PROSITE" id="PS00455">
    <property type="entry name" value="AMP_BINDING"/>
    <property type="match status" value="1"/>
</dbReference>
<dbReference type="GO" id="GO:0003987">
    <property type="term" value="F:acetate-CoA ligase activity"/>
    <property type="evidence" value="ECO:0007669"/>
    <property type="project" value="TreeGrafter"/>
</dbReference>
<accession>A0AAV5F0E5</accession>
<evidence type="ECO:0000259" key="7">
    <source>
        <dbReference type="Pfam" id="PF16177"/>
    </source>
</evidence>
<evidence type="ECO:0000256" key="3">
    <source>
        <dbReference type="ARBA" id="ARBA00034219"/>
    </source>
</evidence>